<comment type="subcellular location">
    <subcellularLocation>
        <location evidence="6">Cytoplasm</location>
    </subcellularLocation>
</comment>
<dbReference type="HAMAP" id="MF_01007">
    <property type="entry name" value="16SrRNA_methyltr_H"/>
    <property type="match status" value="1"/>
</dbReference>
<comment type="caution">
    <text evidence="7">The sequence shown here is derived from an EMBL/GenBank/DDBJ whole genome shotgun (WGS) entry which is preliminary data.</text>
</comment>
<evidence type="ECO:0000256" key="4">
    <source>
        <dbReference type="ARBA" id="ARBA00022679"/>
    </source>
</evidence>
<dbReference type="GO" id="GO:0071424">
    <property type="term" value="F:rRNA (cytosine-N4-)-methyltransferase activity"/>
    <property type="evidence" value="ECO:0007669"/>
    <property type="project" value="UniProtKB-UniRule"/>
</dbReference>
<dbReference type="GO" id="GO:0070475">
    <property type="term" value="P:rRNA base methylation"/>
    <property type="evidence" value="ECO:0007669"/>
    <property type="project" value="UniProtKB-UniRule"/>
</dbReference>
<keyword evidence="3 6" id="KW-0489">Methyltransferase</keyword>
<sequence>MQKVQTKKEKIHKSVLTKEVLEALGLDDAHLNHQASYIDATIGLGGHTLEIVKRGGTVLGIDMDNEMLNLAEERLANENSYKLVLGNFKDIKSIAERENFTDVDGILFDLGVSNIQLTSDMRGFSFNNKEALLDMRIDTSGGPTAADLLNVLRRDQLTDLFSQVLTDFESKKIALEIVEFRKNNPIKTTSDFLSICEKVFKKQRNINPATRAFLALRMAVNSELENLQEALPNALSLLKNKGRLVVISFHSGEDAIVKDFFNLQKDLGKGVVVNKKLIVPTEEEVRDNPKSRSAKLRILEKI</sequence>
<dbReference type="Pfam" id="PF01795">
    <property type="entry name" value="Methyltransf_5"/>
    <property type="match status" value="1"/>
</dbReference>
<keyword evidence="5 6" id="KW-0949">S-adenosyl-L-methionine</keyword>
<evidence type="ECO:0000256" key="5">
    <source>
        <dbReference type="ARBA" id="ARBA00022691"/>
    </source>
</evidence>
<evidence type="ECO:0000256" key="1">
    <source>
        <dbReference type="ARBA" id="ARBA00010396"/>
    </source>
</evidence>
<dbReference type="Proteomes" id="UP000176939">
    <property type="component" value="Unassembled WGS sequence"/>
</dbReference>
<dbReference type="AlphaFoldDB" id="A0A1F7WZV5"/>
<name>A0A1F7WZV5_9BACT</name>
<keyword evidence="6" id="KW-0963">Cytoplasm</keyword>
<comment type="similarity">
    <text evidence="1 6">Belongs to the methyltransferase superfamily. RsmH family.</text>
</comment>
<reference evidence="7 8" key="1">
    <citation type="journal article" date="2016" name="Nat. Commun.">
        <title>Thousands of microbial genomes shed light on interconnected biogeochemical processes in an aquifer system.</title>
        <authorList>
            <person name="Anantharaman K."/>
            <person name="Brown C.T."/>
            <person name="Hug L.A."/>
            <person name="Sharon I."/>
            <person name="Castelle C.J."/>
            <person name="Probst A.J."/>
            <person name="Thomas B.C."/>
            <person name="Singh A."/>
            <person name="Wilkins M.J."/>
            <person name="Karaoz U."/>
            <person name="Brodie E.L."/>
            <person name="Williams K.H."/>
            <person name="Hubbard S.S."/>
            <person name="Banfield J.F."/>
        </authorList>
    </citation>
    <scope>NUCLEOTIDE SEQUENCE [LARGE SCALE GENOMIC DNA]</scope>
</reference>
<proteinExistence type="inferred from homology"/>
<dbReference type="InterPro" id="IPR002903">
    <property type="entry name" value="RsmH"/>
</dbReference>
<feature type="binding site" evidence="6">
    <location>
        <position position="116"/>
    </location>
    <ligand>
        <name>S-adenosyl-L-methionine</name>
        <dbReference type="ChEBI" id="CHEBI:59789"/>
    </ligand>
</feature>
<evidence type="ECO:0000256" key="6">
    <source>
        <dbReference type="HAMAP-Rule" id="MF_01007"/>
    </source>
</evidence>
<dbReference type="Gene3D" id="3.40.50.150">
    <property type="entry name" value="Vaccinia Virus protein VP39"/>
    <property type="match status" value="1"/>
</dbReference>
<dbReference type="GO" id="GO:0005737">
    <property type="term" value="C:cytoplasm"/>
    <property type="evidence" value="ECO:0007669"/>
    <property type="project" value="UniProtKB-SubCell"/>
</dbReference>
<protein>
    <recommendedName>
        <fullName evidence="6">Ribosomal RNA small subunit methyltransferase H</fullName>
        <ecNumber evidence="6">2.1.1.199</ecNumber>
    </recommendedName>
    <alternativeName>
        <fullName evidence="6">16S rRNA m(4)C1402 methyltransferase</fullName>
    </alternativeName>
    <alternativeName>
        <fullName evidence="6">rRNA (cytosine-N(4)-)-methyltransferase RsmH</fullName>
    </alternativeName>
</protein>
<evidence type="ECO:0000313" key="8">
    <source>
        <dbReference type="Proteomes" id="UP000176939"/>
    </source>
</evidence>
<dbReference type="InterPro" id="IPR023397">
    <property type="entry name" value="SAM-dep_MeTrfase_MraW_recog"/>
</dbReference>
<gene>
    <name evidence="6" type="primary">rsmH</name>
    <name evidence="7" type="ORF">A2Z67_01075</name>
</gene>
<feature type="binding site" evidence="6">
    <location>
        <position position="62"/>
    </location>
    <ligand>
        <name>S-adenosyl-L-methionine</name>
        <dbReference type="ChEBI" id="CHEBI:59789"/>
    </ligand>
</feature>
<dbReference type="Gene3D" id="1.10.150.170">
    <property type="entry name" value="Putative methyltransferase TM0872, insert domain"/>
    <property type="match status" value="1"/>
</dbReference>
<organism evidence="7 8">
    <name type="scientific">Candidatus Woesebacteria bacterium RBG_13_36_22</name>
    <dbReference type="NCBI Taxonomy" id="1802478"/>
    <lineage>
        <taxon>Bacteria</taxon>
        <taxon>Candidatus Woeseibacteriota</taxon>
    </lineage>
</organism>
<feature type="binding site" evidence="6">
    <location>
        <position position="109"/>
    </location>
    <ligand>
        <name>S-adenosyl-L-methionine</name>
        <dbReference type="ChEBI" id="CHEBI:59789"/>
    </ligand>
</feature>
<dbReference type="InterPro" id="IPR029063">
    <property type="entry name" value="SAM-dependent_MTases_sf"/>
</dbReference>
<comment type="function">
    <text evidence="6">Specifically methylates the N4 position of cytidine in position 1402 (C1402) of 16S rRNA.</text>
</comment>
<dbReference type="PANTHER" id="PTHR11265:SF0">
    <property type="entry name" value="12S RRNA N4-METHYLCYTIDINE METHYLTRANSFERASE"/>
    <property type="match status" value="1"/>
</dbReference>
<accession>A0A1F7WZV5</accession>
<keyword evidence="2 6" id="KW-0698">rRNA processing</keyword>
<dbReference type="SUPFAM" id="SSF81799">
    <property type="entry name" value="Putative methyltransferase TM0872, insert domain"/>
    <property type="match status" value="1"/>
</dbReference>
<dbReference type="SUPFAM" id="SSF53335">
    <property type="entry name" value="S-adenosyl-L-methionine-dependent methyltransferases"/>
    <property type="match status" value="1"/>
</dbReference>
<dbReference type="NCBIfam" id="TIGR00006">
    <property type="entry name" value="16S rRNA (cytosine(1402)-N(4))-methyltransferase RsmH"/>
    <property type="match status" value="1"/>
</dbReference>
<dbReference type="PIRSF" id="PIRSF004486">
    <property type="entry name" value="MraW"/>
    <property type="match status" value="1"/>
</dbReference>
<evidence type="ECO:0000256" key="3">
    <source>
        <dbReference type="ARBA" id="ARBA00022603"/>
    </source>
</evidence>
<evidence type="ECO:0000256" key="2">
    <source>
        <dbReference type="ARBA" id="ARBA00022552"/>
    </source>
</evidence>
<keyword evidence="4 6" id="KW-0808">Transferase</keyword>
<dbReference type="EMBL" id="MGFQ01000052">
    <property type="protein sequence ID" value="OGM08281.1"/>
    <property type="molecule type" value="Genomic_DNA"/>
</dbReference>
<feature type="binding site" evidence="6">
    <location>
        <begin position="45"/>
        <end position="47"/>
    </location>
    <ligand>
        <name>S-adenosyl-L-methionine</name>
        <dbReference type="ChEBI" id="CHEBI:59789"/>
    </ligand>
</feature>
<dbReference type="PANTHER" id="PTHR11265">
    <property type="entry name" value="S-ADENOSYL-METHYLTRANSFERASE MRAW"/>
    <property type="match status" value="1"/>
</dbReference>
<comment type="catalytic activity">
    <reaction evidence="6">
        <text>cytidine(1402) in 16S rRNA + S-adenosyl-L-methionine = N(4)-methylcytidine(1402) in 16S rRNA + S-adenosyl-L-homocysteine + H(+)</text>
        <dbReference type="Rhea" id="RHEA:42928"/>
        <dbReference type="Rhea" id="RHEA-COMP:10286"/>
        <dbReference type="Rhea" id="RHEA-COMP:10287"/>
        <dbReference type="ChEBI" id="CHEBI:15378"/>
        <dbReference type="ChEBI" id="CHEBI:57856"/>
        <dbReference type="ChEBI" id="CHEBI:59789"/>
        <dbReference type="ChEBI" id="CHEBI:74506"/>
        <dbReference type="ChEBI" id="CHEBI:82748"/>
        <dbReference type="EC" id="2.1.1.199"/>
    </reaction>
</comment>
<evidence type="ECO:0000313" key="7">
    <source>
        <dbReference type="EMBL" id="OGM08281.1"/>
    </source>
</evidence>
<dbReference type="EC" id="2.1.1.199" evidence="6"/>
<feature type="binding site" evidence="6">
    <location>
        <position position="88"/>
    </location>
    <ligand>
        <name>S-adenosyl-L-methionine</name>
        <dbReference type="ChEBI" id="CHEBI:59789"/>
    </ligand>
</feature>